<dbReference type="Pfam" id="PF02953">
    <property type="entry name" value="zf-Tim10_DDP"/>
    <property type="match status" value="1"/>
</dbReference>
<reference evidence="3" key="1">
    <citation type="journal article" date="2023" name="G3 (Bethesda)">
        <title>Whole genome assembly and annotation of the endangered Caribbean coral Acropora cervicornis.</title>
        <authorList>
            <person name="Selwyn J.D."/>
            <person name="Vollmer S.V."/>
        </authorList>
    </citation>
    <scope>NUCLEOTIDE SEQUENCE</scope>
    <source>
        <strain evidence="3">K2</strain>
    </source>
</reference>
<dbReference type="InterPro" id="IPR004217">
    <property type="entry name" value="Tim10-like"/>
</dbReference>
<comment type="caution">
    <text evidence="3">The sequence shown here is derived from an EMBL/GenBank/DDBJ whole genome shotgun (WGS) entry which is preliminary data.</text>
</comment>
<keyword evidence="1" id="KW-0813">Transport</keyword>
<comment type="domain">
    <text evidence="1">The twin CX3C motif contains 4 conserved Cys residues that form 2 disulfide bonds in the mitochondrial intermembrane space.</text>
</comment>
<evidence type="ECO:0000313" key="4">
    <source>
        <dbReference type="Proteomes" id="UP001249851"/>
    </source>
</evidence>
<dbReference type="GO" id="GO:0015031">
    <property type="term" value="P:protein transport"/>
    <property type="evidence" value="ECO:0007669"/>
    <property type="project" value="UniProtKB-KW"/>
</dbReference>
<comment type="subunit">
    <text evidence="1">Heterohexamer.</text>
</comment>
<protein>
    <recommendedName>
        <fullName evidence="1">Mitochondrial import inner membrane translocase subunit</fullName>
    </recommendedName>
</protein>
<organism evidence="3 4">
    <name type="scientific">Acropora cervicornis</name>
    <name type="common">Staghorn coral</name>
    <dbReference type="NCBI Taxonomy" id="6130"/>
    <lineage>
        <taxon>Eukaryota</taxon>
        <taxon>Metazoa</taxon>
        <taxon>Cnidaria</taxon>
        <taxon>Anthozoa</taxon>
        <taxon>Hexacorallia</taxon>
        <taxon>Scleractinia</taxon>
        <taxon>Astrocoeniina</taxon>
        <taxon>Acroporidae</taxon>
        <taxon>Acropora</taxon>
    </lineage>
</organism>
<comment type="function">
    <text evidence="1">Mitochondrial intermembrane chaperone that participates in the import and insertion of some multi-pass transmembrane proteins into the mitochondrial inner membrane. Also required for the transfer of beta-barrel precursors from the TOM complex to the sorting and assembly machinery (SAM complex) of the outer membrane. Acts as a chaperone-like protein that protects the hydrophobic precursors from aggregation and guide them through the mitochondrial intermembrane space.</text>
</comment>
<keyword evidence="1" id="KW-0143">Chaperone</keyword>
<keyword evidence="1" id="KW-0811">Translocation</keyword>
<comment type="similarity">
    <text evidence="1">Belongs to the small Tim family.</text>
</comment>
<evidence type="ECO:0000256" key="1">
    <source>
        <dbReference type="RuleBase" id="RU367043"/>
    </source>
</evidence>
<dbReference type="InterPro" id="IPR035427">
    <property type="entry name" value="Tim10-like_dom_sf"/>
</dbReference>
<keyword evidence="1" id="KW-0653">Protein transport</keyword>
<comment type="subcellular location">
    <subcellularLocation>
        <location evidence="1">Mitochondrion inner membrane</location>
        <topology evidence="1">Peripheral membrane protein</topology>
        <orientation evidence="1">Intermembrane side</orientation>
    </subcellularLocation>
</comment>
<keyword evidence="1" id="KW-1015">Disulfide bond</keyword>
<dbReference type="AlphaFoldDB" id="A0AAD9QL49"/>
<dbReference type="GO" id="GO:0005743">
    <property type="term" value="C:mitochondrial inner membrane"/>
    <property type="evidence" value="ECO:0007669"/>
    <property type="project" value="UniProtKB-SubCell"/>
</dbReference>
<dbReference type="Gene3D" id="1.10.287.810">
    <property type="entry name" value="Mitochondrial import inner membrane translocase subunit tim13 like domains"/>
    <property type="match status" value="1"/>
</dbReference>
<dbReference type="EMBL" id="JARQWQ010000026">
    <property type="protein sequence ID" value="KAK2563272.1"/>
    <property type="molecule type" value="Genomic_DNA"/>
</dbReference>
<sequence length="82" mass="9665">MSFGSSNNAKIDKKLEDELLVEEQKQRFHNQIHAFTDMCWEKCVDKPSNKMDGKTETCIANCVERFLDTNIFIAKRFSERFK</sequence>
<reference evidence="3" key="2">
    <citation type="journal article" date="2023" name="Science">
        <title>Genomic signatures of disease resistance in endangered staghorn corals.</title>
        <authorList>
            <person name="Vollmer S.V."/>
            <person name="Selwyn J.D."/>
            <person name="Despard B.A."/>
            <person name="Roesel C.L."/>
        </authorList>
    </citation>
    <scope>NUCLEOTIDE SEQUENCE</scope>
    <source>
        <strain evidence="3">K2</strain>
    </source>
</reference>
<keyword evidence="4" id="KW-1185">Reference proteome</keyword>
<evidence type="ECO:0000313" key="3">
    <source>
        <dbReference type="EMBL" id="KAK2563272.1"/>
    </source>
</evidence>
<dbReference type="SUPFAM" id="SSF144122">
    <property type="entry name" value="Tim10-like"/>
    <property type="match status" value="1"/>
</dbReference>
<name>A0AAD9QL49_ACRCE</name>
<accession>A0AAD9QL49</accession>
<proteinExistence type="inferred from homology"/>
<dbReference type="Proteomes" id="UP001249851">
    <property type="component" value="Unassembled WGS sequence"/>
</dbReference>
<evidence type="ECO:0000259" key="2">
    <source>
        <dbReference type="Pfam" id="PF02953"/>
    </source>
</evidence>
<gene>
    <name evidence="3" type="ORF">P5673_013633</name>
</gene>
<keyword evidence="1" id="KW-0999">Mitochondrion inner membrane</keyword>
<feature type="domain" description="Tim10-like" evidence="2">
    <location>
        <begin position="20"/>
        <end position="79"/>
    </location>
</feature>
<keyword evidence="1" id="KW-0472">Membrane</keyword>
<keyword evidence="1" id="KW-0496">Mitochondrion</keyword>